<dbReference type="EMBL" id="JANQBD010000023">
    <property type="protein sequence ID" value="MCR8634929.1"/>
    <property type="molecule type" value="Genomic_DNA"/>
</dbReference>
<reference evidence="1 2" key="1">
    <citation type="submission" date="2022-08" db="EMBL/GenBank/DDBJ databases">
        <title>Paenibacillus endoradicis sp. nov., Paenibacillus radicibacter sp. nov and Paenibacillus pararadicis sp. nov., three cold-adapted plant growth-promoting bacteria isolated from root of Larix gmelinii in Great Khingan.</title>
        <authorList>
            <person name="Xue H."/>
        </authorList>
    </citation>
    <scope>NUCLEOTIDE SEQUENCE [LARGE SCALE GENOMIC DNA]</scope>
    <source>
        <strain evidence="1 2">N5-1-1-5</strain>
    </source>
</reference>
<protein>
    <submittedName>
        <fullName evidence="1">Histidine phosphatase family protein</fullName>
    </submittedName>
</protein>
<accession>A0ABT1YP29</accession>
<dbReference type="Proteomes" id="UP001300012">
    <property type="component" value="Unassembled WGS sequence"/>
</dbReference>
<dbReference type="PANTHER" id="PTHR48100">
    <property type="entry name" value="BROAD-SPECIFICITY PHOSPHATASE YOR283W-RELATED"/>
    <property type="match status" value="1"/>
</dbReference>
<dbReference type="SUPFAM" id="SSF53254">
    <property type="entry name" value="Phosphoglycerate mutase-like"/>
    <property type="match status" value="1"/>
</dbReference>
<dbReference type="InterPro" id="IPR050275">
    <property type="entry name" value="PGM_Phosphatase"/>
</dbReference>
<dbReference type="RefSeq" id="WP_258216483.1">
    <property type="nucleotide sequence ID" value="NZ_JANQBD010000023.1"/>
</dbReference>
<dbReference type="InterPro" id="IPR029033">
    <property type="entry name" value="His_PPase_superfam"/>
</dbReference>
<evidence type="ECO:0000313" key="2">
    <source>
        <dbReference type="Proteomes" id="UP001300012"/>
    </source>
</evidence>
<name>A0ABT1YP29_9BACL</name>
<sequence>MKIGLVRHFRVLKQLPEKRWISPEELTRWFDEYDTCDIEIGQTDLSSVEWKRCYSSDLPRAAATAQTIFNGEIIFMKDLREIHYPLFSKMINQPLPFMLWAILIRTAWFINHKCLTENKADVQSRINAALDHILKPEFEEDVLIVSHGALMMNMRKELIRRGFSGPKFSTPENGKLYLFEK</sequence>
<dbReference type="Gene3D" id="3.40.50.1240">
    <property type="entry name" value="Phosphoglycerate mutase-like"/>
    <property type="match status" value="1"/>
</dbReference>
<evidence type="ECO:0000313" key="1">
    <source>
        <dbReference type="EMBL" id="MCR8634929.1"/>
    </source>
</evidence>
<comment type="caution">
    <text evidence="1">The sequence shown here is derived from an EMBL/GenBank/DDBJ whole genome shotgun (WGS) entry which is preliminary data.</text>
</comment>
<gene>
    <name evidence="1" type="ORF">NV381_27395</name>
</gene>
<organism evidence="1 2">
    <name type="scientific">Paenibacillus radicis</name>
    <name type="common">ex Xue et al. 2023</name>
    <dbReference type="NCBI Taxonomy" id="2972489"/>
    <lineage>
        <taxon>Bacteria</taxon>
        <taxon>Bacillati</taxon>
        <taxon>Bacillota</taxon>
        <taxon>Bacilli</taxon>
        <taxon>Bacillales</taxon>
        <taxon>Paenibacillaceae</taxon>
        <taxon>Paenibacillus</taxon>
    </lineage>
</organism>
<dbReference type="InterPro" id="IPR013078">
    <property type="entry name" value="His_Pase_superF_clade-1"/>
</dbReference>
<dbReference type="Pfam" id="PF00300">
    <property type="entry name" value="His_Phos_1"/>
    <property type="match status" value="1"/>
</dbReference>
<keyword evidence="2" id="KW-1185">Reference proteome</keyword>
<proteinExistence type="predicted"/>